<organism evidence="2 3">
    <name type="scientific">Escherichia coli</name>
    <dbReference type="NCBI Taxonomy" id="562"/>
    <lineage>
        <taxon>Bacteria</taxon>
        <taxon>Pseudomonadati</taxon>
        <taxon>Pseudomonadota</taxon>
        <taxon>Gammaproteobacteria</taxon>
        <taxon>Enterobacterales</taxon>
        <taxon>Enterobacteriaceae</taxon>
        <taxon>Escherichia</taxon>
    </lineage>
</organism>
<dbReference type="Proteomes" id="UP000254503">
    <property type="component" value="Unassembled WGS sequence"/>
</dbReference>
<gene>
    <name evidence="2" type="ORF">NCTC9045_05256</name>
</gene>
<proteinExistence type="predicted"/>
<sequence length="104" mass="10236">MLNGDNTDENKQPNLGKDVASATDKEKAELGGAGAAPYIAEIIKQTTPDGAGRVAAHAVVNAALSLAQGKNALAGAAGAATGEVVGMIATEMCGISPGTVTCKR</sequence>
<evidence type="ECO:0000313" key="3">
    <source>
        <dbReference type="Proteomes" id="UP000254503"/>
    </source>
</evidence>
<name>A0A222B856_ECOLX</name>
<feature type="region of interest" description="Disordered" evidence="1">
    <location>
        <begin position="1"/>
        <end position="28"/>
    </location>
</feature>
<evidence type="ECO:0000313" key="2">
    <source>
        <dbReference type="EMBL" id="STJ57241.1"/>
    </source>
</evidence>
<reference evidence="2 3" key="1">
    <citation type="submission" date="2018-06" db="EMBL/GenBank/DDBJ databases">
        <authorList>
            <consortium name="Pathogen Informatics"/>
            <person name="Doyle S."/>
        </authorList>
    </citation>
    <scope>NUCLEOTIDE SEQUENCE [LARGE SCALE GENOMIC DNA]</scope>
    <source>
        <strain evidence="2 3">NCTC9045</strain>
    </source>
</reference>
<dbReference type="EMBL" id="UGDD01000002">
    <property type="protein sequence ID" value="STJ57241.1"/>
    <property type="molecule type" value="Genomic_DNA"/>
</dbReference>
<protein>
    <submittedName>
        <fullName evidence="2">Putative adhesin/hemagglutinin/hemolysin</fullName>
    </submittedName>
</protein>
<accession>A0A222B856</accession>
<dbReference type="AlphaFoldDB" id="A0A222B856"/>
<evidence type="ECO:0000256" key="1">
    <source>
        <dbReference type="SAM" id="MobiDB-lite"/>
    </source>
</evidence>